<dbReference type="PANTHER" id="PTHR47966:SF75">
    <property type="entry name" value="ENDOPEPTIDASE (CTSD), PUTATIVE (AFU_ORTHOLOGUE AFUA_4G07040)-RELATED"/>
    <property type="match status" value="1"/>
</dbReference>
<keyword evidence="6" id="KW-1015">Disulfide bond</keyword>
<dbReference type="PROSITE" id="PS00141">
    <property type="entry name" value="ASP_PROTEASE"/>
    <property type="match status" value="1"/>
</dbReference>
<feature type="non-terminal residue" evidence="9">
    <location>
        <position position="340"/>
    </location>
</feature>
<feature type="domain" description="Peptidase A1" evidence="8">
    <location>
        <begin position="24"/>
        <end position="338"/>
    </location>
</feature>
<gene>
    <name evidence="9" type="ORF">BCR37DRAFT_334616</name>
</gene>
<dbReference type="SUPFAM" id="SSF50630">
    <property type="entry name" value="Acid proteases"/>
    <property type="match status" value="1"/>
</dbReference>
<dbReference type="InterPro" id="IPR033121">
    <property type="entry name" value="PEPTIDASE_A1"/>
</dbReference>
<dbReference type="STRING" id="56484.A0A1Y2EQS3"/>
<dbReference type="GO" id="GO:0006508">
    <property type="term" value="P:proteolysis"/>
    <property type="evidence" value="ECO:0007669"/>
    <property type="project" value="UniProtKB-KW"/>
</dbReference>
<dbReference type="EMBL" id="MCFI01000032">
    <property type="protein sequence ID" value="ORY73899.1"/>
    <property type="molecule type" value="Genomic_DNA"/>
</dbReference>
<evidence type="ECO:0000256" key="1">
    <source>
        <dbReference type="ARBA" id="ARBA00007447"/>
    </source>
</evidence>
<evidence type="ECO:0000256" key="7">
    <source>
        <dbReference type="RuleBase" id="RU000454"/>
    </source>
</evidence>
<dbReference type="OMA" id="ELFCQQH"/>
<accession>A0A1Y2EQS3</accession>
<evidence type="ECO:0000256" key="6">
    <source>
        <dbReference type="PIRSR" id="PIRSR601461-2"/>
    </source>
</evidence>
<dbReference type="Pfam" id="PF00026">
    <property type="entry name" value="Asp"/>
    <property type="match status" value="1"/>
</dbReference>
<sequence length="340" mass="35545">VVASQPGKTLGQLAIDQDGKDVTYFSTIRLGSNLKPFKMVMDTGSSDLWVPAADCKDKACLNHSTFGPEDSDTYRASKTDWKIAYGSGAAMGNLVQDTMQFAGLALGPVTFGTASRLTNSFANFPADGIMGLGGSNSSTQKIPTIMDNLMTAGLLERKLFGVNLNRAADESRDGLISFGSIDVSKFAGPLVSVPNVAKSGLWEAKLDGISVGAMKITIPAVATGIIDTGTTLLIAPSPVATGIHAAIPDAQTDTQGTFAVPCDTALHISLVFGGQAFPIGPKDYIGHTIEGVNSVRPLCLSKISGQTIKGPNTLLVGDVFLKNVYSVYDFDKNEIGFGAK</sequence>
<dbReference type="PANTHER" id="PTHR47966">
    <property type="entry name" value="BETA-SITE APP-CLEAVING ENZYME, ISOFORM A-RELATED"/>
    <property type="match status" value="1"/>
</dbReference>
<name>A0A1Y2EQS3_PROLT</name>
<dbReference type="CDD" id="cd05471">
    <property type="entry name" value="pepsin_like"/>
    <property type="match status" value="1"/>
</dbReference>
<keyword evidence="4 7" id="KW-0378">Hydrolase</keyword>
<dbReference type="Gene3D" id="2.40.70.10">
    <property type="entry name" value="Acid Proteases"/>
    <property type="match status" value="2"/>
</dbReference>
<evidence type="ECO:0000256" key="2">
    <source>
        <dbReference type="ARBA" id="ARBA00022670"/>
    </source>
</evidence>
<dbReference type="FunFam" id="2.40.70.10:FF:000115">
    <property type="entry name" value="Lysosomal aspartic protease"/>
    <property type="match status" value="1"/>
</dbReference>
<protein>
    <submittedName>
        <fullName evidence="9">Aspartic peptidase domain-containing protein</fullName>
    </submittedName>
</protein>
<dbReference type="GeneID" id="63783745"/>
<evidence type="ECO:0000256" key="4">
    <source>
        <dbReference type="ARBA" id="ARBA00022801"/>
    </source>
</evidence>
<keyword evidence="10" id="KW-1185">Reference proteome</keyword>
<evidence type="ECO:0000313" key="9">
    <source>
        <dbReference type="EMBL" id="ORY73899.1"/>
    </source>
</evidence>
<reference evidence="9 10" key="1">
    <citation type="submission" date="2016-07" db="EMBL/GenBank/DDBJ databases">
        <title>Pervasive Adenine N6-methylation of Active Genes in Fungi.</title>
        <authorList>
            <consortium name="DOE Joint Genome Institute"/>
            <person name="Mondo S.J."/>
            <person name="Dannebaum R.O."/>
            <person name="Kuo R.C."/>
            <person name="Labutti K."/>
            <person name="Haridas S."/>
            <person name="Kuo A."/>
            <person name="Salamov A."/>
            <person name="Ahrendt S.R."/>
            <person name="Lipzen A."/>
            <person name="Sullivan W."/>
            <person name="Andreopoulos W.B."/>
            <person name="Clum A."/>
            <person name="Lindquist E."/>
            <person name="Daum C."/>
            <person name="Ramamoorthy G.K."/>
            <person name="Gryganskyi A."/>
            <person name="Culley D."/>
            <person name="Magnuson J.K."/>
            <person name="James T.Y."/>
            <person name="O'Malley M.A."/>
            <person name="Stajich J.E."/>
            <person name="Spatafora J.W."/>
            <person name="Visel A."/>
            <person name="Grigoriev I.V."/>
        </authorList>
    </citation>
    <scope>NUCLEOTIDE SEQUENCE [LARGE SCALE GENOMIC DNA]</scope>
    <source>
        <strain evidence="9 10">12-1054</strain>
    </source>
</reference>
<feature type="active site" evidence="5">
    <location>
        <position position="227"/>
    </location>
</feature>
<comment type="caution">
    <text evidence="9">The sequence shown here is derived from an EMBL/GenBank/DDBJ whole genome shotgun (WGS) entry which is preliminary data.</text>
</comment>
<dbReference type="InterPro" id="IPR021109">
    <property type="entry name" value="Peptidase_aspartic_dom_sf"/>
</dbReference>
<proteinExistence type="inferred from homology"/>
<feature type="active site" evidence="5">
    <location>
        <position position="42"/>
    </location>
</feature>
<dbReference type="Proteomes" id="UP000193685">
    <property type="component" value="Unassembled WGS sequence"/>
</dbReference>
<feature type="disulfide bond" evidence="6">
    <location>
        <begin position="262"/>
        <end position="299"/>
    </location>
</feature>
<dbReference type="InterPro" id="IPR001461">
    <property type="entry name" value="Aspartic_peptidase_A1"/>
</dbReference>
<dbReference type="InterPro" id="IPR034164">
    <property type="entry name" value="Pepsin-like_dom"/>
</dbReference>
<dbReference type="PROSITE" id="PS51767">
    <property type="entry name" value="PEPTIDASE_A1"/>
    <property type="match status" value="1"/>
</dbReference>
<comment type="similarity">
    <text evidence="1 7">Belongs to the peptidase A1 family.</text>
</comment>
<organism evidence="9 10">
    <name type="scientific">Protomyces lactucae-debilis</name>
    <dbReference type="NCBI Taxonomy" id="2754530"/>
    <lineage>
        <taxon>Eukaryota</taxon>
        <taxon>Fungi</taxon>
        <taxon>Dikarya</taxon>
        <taxon>Ascomycota</taxon>
        <taxon>Taphrinomycotina</taxon>
        <taxon>Taphrinomycetes</taxon>
        <taxon>Taphrinales</taxon>
        <taxon>Protomycetaceae</taxon>
        <taxon>Protomyces</taxon>
    </lineage>
</organism>
<evidence type="ECO:0000313" key="10">
    <source>
        <dbReference type="Proteomes" id="UP000193685"/>
    </source>
</evidence>
<evidence type="ECO:0000256" key="5">
    <source>
        <dbReference type="PIRSR" id="PIRSR601461-1"/>
    </source>
</evidence>
<evidence type="ECO:0000259" key="8">
    <source>
        <dbReference type="PROSITE" id="PS51767"/>
    </source>
</evidence>
<keyword evidence="3 7" id="KW-0064">Aspartyl protease</keyword>
<feature type="disulfide bond" evidence="6">
    <location>
        <begin position="55"/>
        <end position="60"/>
    </location>
</feature>
<dbReference type="PRINTS" id="PR00792">
    <property type="entry name" value="PEPSIN"/>
</dbReference>
<dbReference type="RefSeq" id="XP_040721904.1">
    <property type="nucleotide sequence ID" value="XM_040867146.1"/>
</dbReference>
<keyword evidence="2 7" id="KW-0645">Protease</keyword>
<dbReference type="GO" id="GO:0004190">
    <property type="term" value="F:aspartic-type endopeptidase activity"/>
    <property type="evidence" value="ECO:0007669"/>
    <property type="project" value="UniProtKB-KW"/>
</dbReference>
<feature type="non-terminal residue" evidence="9">
    <location>
        <position position="1"/>
    </location>
</feature>
<dbReference type="OrthoDB" id="28208at2759"/>
<dbReference type="InterPro" id="IPR001969">
    <property type="entry name" value="Aspartic_peptidase_AS"/>
</dbReference>
<evidence type="ECO:0000256" key="3">
    <source>
        <dbReference type="ARBA" id="ARBA00022750"/>
    </source>
</evidence>
<dbReference type="AlphaFoldDB" id="A0A1Y2EQS3"/>